<keyword evidence="6" id="KW-0408">Iron</keyword>
<evidence type="ECO:0000256" key="6">
    <source>
        <dbReference type="ARBA" id="ARBA00023004"/>
    </source>
</evidence>
<keyword evidence="5" id="KW-0560">Oxidoreductase</keyword>
<feature type="domain" description="Heme haloperoxidase family profile" evidence="9">
    <location>
        <begin position="27"/>
        <end position="250"/>
    </location>
</feature>
<dbReference type="HOGENOM" id="CLU_050230_0_3_1"/>
<evidence type="ECO:0000256" key="8">
    <source>
        <dbReference type="SAM" id="SignalP"/>
    </source>
</evidence>
<dbReference type="GeneID" id="19273062"/>
<dbReference type="InterPro" id="IPR000028">
    <property type="entry name" value="Chloroperoxidase"/>
</dbReference>
<keyword evidence="3" id="KW-0349">Heme</keyword>
<organism evidence="10 11">
    <name type="scientific">Pestalotiopsis fici (strain W106-1 / CGMCC3.15140)</name>
    <dbReference type="NCBI Taxonomy" id="1229662"/>
    <lineage>
        <taxon>Eukaryota</taxon>
        <taxon>Fungi</taxon>
        <taxon>Dikarya</taxon>
        <taxon>Ascomycota</taxon>
        <taxon>Pezizomycotina</taxon>
        <taxon>Sordariomycetes</taxon>
        <taxon>Xylariomycetidae</taxon>
        <taxon>Amphisphaeriales</taxon>
        <taxon>Sporocadaceae</taxon>
        <taxon>Pestalotiopsis</taxon>
    </lineage>
</organism>
<dbReference type="EMBL" id="KI912113">
    <property type="protein sequence ID" value="ETS80520.1"/>
    <property type="molecule type" value="Genomic_DNA"/>
</dbReference>
<protein>
    <recommendedName>
        <fullName evidence="9">Heme haloperoxidase family profile domain-containing protein</fullName>
    </recommendedName>
</protein>
<keyword evidence="2" id="KW-0575">Peroxidase</keyword>
<evidence type="ECO:0000256" key="4">
    <source>
        <dbReference type="ARBA" id="ARBA00022723"/>
    </source>
</evidence>
<name>W3X364_PESFW</name>
<keyword evidence="8" id="KW-0732">Signal</keyword>
<evidence type="ECO:0000256" key="7">
    <source>
        <dbReference type="ARBA" id="ARBA00025795"/>
    </source>
</evidence>
<proteinExistence type="inferred from homology"/>
<sequence>MKSTSLIVGLSAVATVFALPEYLKRDGNDTWVPQEWIAPGPDDSRGPCPGLNTLANHGYLPRDGRKITLDFLRDAMLNGFNIAHSDAEGLFPLALQTSPDYPNTDTFDLEDLGRHDILEHDISLSRSDAWFASPDPFNETVWAETTSYFTTDFITVQQLADARMGRLATSQATNPNFTLSGLADGFSWGECASFFEIMADGTTGTVNKTFIDYWFRNERMPTEIGWSRRPTTMQSSEREYYTMLLMQAGGVLH</sequence>
<reference evidence="11" key="1">
    <citation type="journal article" date="2015" name="BMC Genomics">
        <title>Genomic and transcriptomic analysis of the endophytic fungus Pestalotiopsis fici reveals its lifestyle and high potential for synthesis of natural products.</title>
        <authorList>
            <person name="Wang X."/>
            <person name="Zhang X."/>
            <person name="Liu L."/>
            <person name="Xiang M."/>
            <person name="Wang W."/>
            <person name="Sun X."/>
            <person name="Che Y."/>
            <person name="Guo L."/>
            <person name="Liu G."/>
            <person name="Guo L."/>
            <person name="Wang C."/>
            <person name="Yin W.B."/>
            <person name="Stadler M."/>
            <person name="Zhang X."/>
            <person name="Liu X."/>
        </authorList>
    </citation>
    <scope>NUCLEOTIDE SEQUENCE [LARGE SCALE GENOMIC DNA]</scope>
    <source>
        <strain evidence="11">W106-1 / CGMCC3.15140</strain>
    </source>
</reference>
<evidence type="ECO:0000313" key="10">
    <source>
        <dbReference type="EMBL" id="ETS80520.1"/>
    </source>
</evidence>
<dbReference type="PROSITE" id="PS51405">
    <property type="entry name" value="HEME_HALOPEROXIDASE"/>
    <property type="match status" value="1"/>
</dbReference>
<feature type="chain" id="PRO_5004834539" description="Heme haloperoxidase family profile domain-containing protein" evidence="8">
    <location>
        <begin position="19"/>
        <end position="253"/>
    </location>
</feature>
<dbReference type="InParanoid" id="W3X364"/>
<evidence type="ECO:0000313" key="11">
    <source>
        <dbReference type="Proteomes" id="UP000030651"/>
    </source>
</evidence>
<gene>
    <name evidence="10" type="ORF">PFICI_08049</name>
</gene>
<dbReference type="OMA" id="FADPNPF"/>
<accession>W3X364</accession>
<keyword evidence="11" id="KW-1185">Reference proteome</keyword>
<evidence type="ECO:0000259" key="9">
    <source>
        <dbReference type="PROSITE" id="PS51405"/>
    </source>
</evidence>
<dbReference type="GO" id="GO:0046872">
    <property type="term" value="F:metal ion binding"/>
    <property type="evidence" value="ECO:0007669"/>
    <property type="project" value="UniProtKB-KW"/>
</dbReference>
<evidence type="ECO:0000256" key="5">
    <source>
        <dbReference type="ARBA" id="ARBA00023002"/>
    </source>
</evidence>
<dbReference type="SUPFAM" id="SSF47571">
    <property type="entry name" value="Cloroperoxidase"/>
    <property type="match status" value="1"/>
</dbReference>
<dbReference type="AlphaFoldDB" id="W3X364"/>
<comment type="cofactor">
    <cofactor evidence="1">
        <name>heme b</name>
        <dbReference type="ChEBI" id="CHEBI:60344"/>
    </cofactor>
</comment>
<feature type="signal peptide" evidence="8">
    <location>
        <begin position="1"/>
        <end position="18"/>
    </location>
</feature>
<dbReference type="OrthoDB" id="407298at2759"/>
<evidence type="ECO:0000256" key="3">
    <source>
        <dbReference type="ARBA" id="ARBA00022617"/>
    </source>
</evidence>
<dbReference type="Gene3D" id="1.10.489.10">
    <property type="entry name" value="Chloroperoxidase-like"/>
    <property type="match status" value="1"/>
</dbReference>
<evidence type="ECO:0000256" key="2">
    <source>
        <dbReference type="ARBA" id="ARBA00022559"/>
    </source>
</evidence>
<keyword evidence="4" id="KW-0479">Metal-binding</keyword>
<comment type="similarity">
    <text evidence="7">Belongs to the chloroperoxidase family.</text>
</comment>
<evidence type="ECO:0000256" key="1">
    <source>
        <dbReference type="ARBA" id="ARBA00001970"/>
    </source>
</evidence>
<dbReference type="KEGG" id="pfy:PFICI_08049"/>
<dbReference type="eggNOG" id="ENOG502SJRK">
    <property type="taxonomic scope" value="Eukaryota"/>
</dbReference>
<dbReference type="Proteomes" id="UP000030651">
    <property type="component" value="Unassembled WGS sequence"/>
</dbReference>
<dbReference type="RefSeq" id="XP_007834821.1">
    <property type="nucleotide sequence ID" value="XM_007836630.1"/>
</dbReference>
<dbReference type="InterPro" id="IPR036851">
    <property type="entry name" value="Chloroperoxidase-like_sf"/>
</dbReference>
<dbReference type="PANTHER" id="PTHR33577">
    <property type="entry name" value="STERIGMATOCYSTIN BIOSYNTHESIS PEROXIDASE STCC-RELATED"/>
    <property type="match status" value="1"/>
</dbReference>
<dbReference type="Pfam" id="PF01328">
    <property type="entry name" value="Peroxidase_2"/>
    <property type="match status" value="1"/>
</dbReference>
<dbReference type="GO" id="GO:0004601">
    <property type="term" value="F:peroxidase activity"/>
    <property type="evidence" value="ECO:0007669"/>
    <property type="project" value="UniProtKB-KW"/>
</dbReference>
<dbReference type="PANTHER" id="PTHR33577:SF19">
    <property type="entry name" value="HEME HALOPEROXIDASE FAMILY PROFILE DOMAIN-CONTAINING PROTEIN-RELATED"/>
    <property type="match status" value="1"/>
</dbReference>